<feature type="transmembrane region" description="Helical" evidence="1">
    <location>
        <begin position="55"/>
        <end position="83"/>
    </location>
</feature>
<evidence type="ECO:0000259" key="2">
    <source>
        <dbReference type="SMART" id="SM00387"/>
    </source>
</evidence>
<sequence>MFAPLGEIIRNGIAQTTPSGLFFAIGEQLNALSGLALCLIMAWSHMDNPRRNGTLFMSIGLVWFLLCGVLCGTLGIPSLWTVIPTAPLVLLVLRWLTELPWRQLLLIVATASYMVAIVYYLSLVIDVAVLGADSTNLRVGWPGLVNLLLLDVVALVSLWHPLHDSIPATFDSPSISKGFWQLIWLFPFVSSAIVVWCMPADNSTLLDSHVLEIAFTVVVVYSCFMVLAYFLIWYMIQQSDRLLAARRRQHYEALQTLQLQHMNERIREARQIKHNVRHHIHSLQALAAAEDMDGIRSYLDEMSKHRLLQTAPMQYCEHASLNAVLVYYCDWVRHLGADVDVKAAVPQHININNAELCSMVGNLLENATEAITQQTQGERRLKVRIRYRSGPPAALFITVDNTYGEADTSIEQIDGDLVSTKHGGTGLGTATVRETAERHHGTASFEHSDGMFRASVMLCLGD</sequence>
<dbReference type="PANTHER" id="PTHR40448">
    <property type="entry name" value="TWO-COMPONENT SENSOR HISTIDINE KINASE"/>
    <property type="match status" value="1"/>
</dbReference>
<dbReference type="EMBL" id="CP133648">
    <property type="protein sequence ID" value="WNE85735.1"/>
    <property type="molecule type" value="Genomic_DNA"/>
</dbReference>
<dbReference type="GO" id="GO:0005524">
    <property type="term" value="F:ATP binding"/>
    <property type="evidence" value="ECO:0007669"/>
    <property type="project" value="UniProtKB-KW"/>
</dbReference>
<feature type="transmembrane region" description="Helical" evidence="1">
    <location>
        <begin position="210"/>
        <end position="236"/>
    </location>
</feature>
<protein>
    <submittedName>
        <fullName evidence="3">ATP-binding protein</fullName>
    </submittedName>
</protein>
<keyword evidence="1" id="KW-1133">Transmembrane helix</keyword>
<dbReference type="GO" id="GO:0042802">
    <property type="term" value="F:identical protein binding"/>
    <property type="evidence" value="ECO:0007669"/>
    <property type="project" value="TreeGrafter"/>
</dbReference>
<name>A0AAF1A6R7_BIFAD</name>
<feature type="domain" description="Histidine kinase/HSP90-like ATPase" evidence="2">
    <location>
        <begin position="351"/>
        <end position="462"/>
    </location>
</feature>
<keyword evidence="1" id="KW-0812">Transmembrane</keyword>
<dbReference type="Pfam" id="PF14501">
    <property type="entry name" value="HATPase_c_5"/>
    <property type="match status" value="1"/>
</dbReference>
<dbReference type="InterPro" id="IPR032834">
    <property type="entry name" value="NatK-like_C"/>
</dbReference>
<reference evidence="3" key="1">
    <citation type="journal article" date="2016" name="Sci. Rep.">
        <title>Evaluation of genetic diversity among strains of the human gut commensal Bifidobacterium adolescentis.</title>
        <authorList>
            <person name="Duranti S."/>
            <person name="Milani C."/>
            <person name="Lugli G.A."/>
            <person name="Mancabelli L."/>
            <person name="Turroni F."/>
            <person name="Ferrario C."/>
            <person name="Mangifesta M."/>
            <person name="Viappiani A."/>
            <person name="Sanchez B."/>
            <person name="Margolles A."/>
            <person name="van Sinderen D."/>
            <person name="Ventura M."/>
        </authorList>
    </citation>
    <scope>NUCLEOTIDE SEQUENCE</scope>
    <source>
        <strain evidence="3">703B</strain>
    </source>
</reference>
<feature type="transmembrane region" description="Helical" evidence="1">
    <location>
        <begin position="179"/>
        <end position="198"/>
    </location>
</feature>
<dbReference type="InterPro" id="IPR036890">
    <property type="entry name" value="HATPase_C_sf"/>
</dbReference>
<feature type="transmembrane region" description="Helical" evidence="1">
    <location>
        <begin position="103"/>
        <end position="132"/>
    </location>
</feature>
<proteinExistence type="predicted"/>
<dbReference type="SMART" id="SM00387">
    <property type="entry name" value="HATPase_c"/>
    <property type="match status" value="1"/>
</dbReference>
<reference evidence="3" key="2">
    <citation type="submission" date="2023-09" db="EMBL/GenBank/DDBJ databases">
        <title>Ecological and genomic based identification of the Bifidobacterium adolescentis prototype of the healthy human gut microbiota.</title>
        <authorList>
            <person name="Lugli G.A."/>
            <person name="Argentini C."/>
            <person name="Tarracchini C."/>
            <person name="Fontana F."/>
            <person name="Alessandri G."/>
            <person name="Mancabelli L."/>
            <person name="Milani C."/>
            <person name="Turroni F."/>
            <person name="Ventura M."/>
        </authorList>
    </citation>
    <scope>NUCLEOTIDE SEQUENCE</scope>
    <source>
        <strain evidence="3">703B</strain>
    </source>
</reference>
<keyword evidence="3" id="KW-0067">ATP-binding</keyword>
<evidence type="ECO:0000313" key="4">
    <source>
        <dbReference type="Proteomes" id="UP000193179"/>
    </source>
</evidence>
<feature type="transmembrane region" description="Helical" evidence="1">
    <location>
        <begin position="139"/>
        <end position="159"/>
    </location>
</feature>
<evidence type="ECO:0000256" key="1">
    <source>
        <dbReference type="SAM" id="Phobius"/>
    </source>
</evidence>
<dbReference type="RefSeq" id="WP_085345802.1">
    <property type="nucleotide sequence ID" value="NZ_CP133648.1"/>
</dbReference>
<dbReference type="Proteomes" id="UP000193179">
    <property type="component" value="Chromosome"/>
</dbReference>
<evidence type="ECO:0000313" key="3">
    <source>
        <dbReference type="EMBL" id="WNE85735.1"/>
    </source>
</evidence>
<dbReference type="AlphaFoldDB" id="A0AAF1A6R7"/>
<dbReference type="PANTHER" id="PTHR40448:SF1">
    <property type="entry name" value="TWO-COMPONENT SENSOR HISTIDINE KINASE"/>
    <property type="match status" value="1"/>
</dbReference>
<dbReference type="Gene3D" id="3.30.565.10">
    <property type="entry name" value="Histidine kinase-like ATPase, C-terminal domain"/>
    <property type="match status" value="1"/>
</dbReference>
<organism evidence="3 4">
    <name type="scientific">Bifidobacterium adolescentis</name>
    <dbReference type="NCBI Taxonomy" id="1680"/>
    <lineage>
        <taxon>Bacteria</taxon>
        <taxon>Bacillati</taxon>
        <taxon>Actinomycetota</taxon>
        <taxon>Actinomycetes</taxon>
        <taxon>Bifidobacteriales</taxon>
        <taxon>Bifidobacteriaceae</taxon>
        <taxon>Bifidobacterium</taxon>
    </lineage>
</organism>
<feature type="transmembrane region" description="Helical" evidence="1">
    <location>
        <begin position="20"/>
        <end position="43"/>
    </location>
</feature>
<keyword evidence="1" id="KW-0472">Membrane</keyword>
<accession>A0AAF1A6R7</accession>
<keyword evidence="3" id="KW-0547">Nucleotide-binding</keyword>
<dbReference type="SUPFAM" id="SSF55874">
    <property type="entry name" value="ATPase domain of HSP90 chaperone/DNA topoisomerase II/histidine kinase"/>
    <property type="match status" value="1"/>
</dbReference>
<dbReference type="CDD" id="cd16935">
    <property type="entry name" value="HATPase_AgrC-ComD-like"/>
    <property type="match status" value="1"/>
</dbReference>
<dbReference type="InterPro" id="IPR003594">
    <property type="entry name" value="HATPase_dom"/>
</dbReference>
<gene>
    <name evidence="3" type="ORF">B0703_02030</name>
</gene>